<dbReference type="InterPro" id="IPR029058">
    <property type="entry name" value="AB_hydrolase_fold"/>
</dbReference>
<proteinExistence type="predicted"/>
<dbReference type="EMBL" id="DXCK01000046">
    <property type="protein sequence ID" value="HIZ01211.1"/>
    <property type="molecule type" value="Genomic_DNA"/>
</dbReference>
<sequence length="281" mass="30383">MISLRKTTAILLLTLCCIAVSAQTDSTFYIKGSMGRLAARLQLPALKAGERCPVVVICHGFTGQMNEYLLSCIADNLVKAGIGAFRFDFNGHGQSEGDFVNMTVPNEIEDALAAVAFVRNLPHTGSIALVGHSQGGVVAAMTAGRLSGRFIQALVLMAPAAVLRDDALRGNTMGVMYDPWHAPEYITMPSGHKLGRDFIQSALELPIYETAAQYDGPTFIIHGQADRVVPYTYGVRFRQVMPQSEFQLIPGDDHVFSANVPFAASLASQWLARHLLATVSE</sequence>
<reference evidence="3" key="2">
    <citation type="submission" date="2021-04" db="EMBL/GenBank/DDBJ databases">
        <authorList>
            <person name="Gilroy R."/>
        </authorList>
    </citation>
    <scope>NUCLEOTIDE SEQUENCE</scope>
    <source>
        <strain evidence="3">ChiHjej12B11-24981</strain>
    </source>
</reference>
<dbReference type="GO" id="GO:0052689">
    <property type="term" value="F:carboxylic ester hydrolase activity"/>
    <property type="evidence" value="ECO:0007669"/>
    <property type="project" value="TreeGrafter"/>
</dbReference>
<feature type="chain" id="PRO_5038438887" evidence="1">
    <location>
        <begin position="23"/>
        <end position="281"/>
    </location>
</feature>
<dbReference type="Proteomes" id="UP000824023">
    <property type="component" value="Unassembled WGS sequence"/>
</dbReference>
<dbReference type="Gene3D" id="3.40.50.1820">
    <property type="entry name" value="alpha/beta hydrolase"/>
    <property type="match status" value="1"/>
</dbReference>
<protein>
    <submittedName>
        <fullName evidence="3">Lysophospholipase</fullName>
    </submittedName>
</protein>
<evidence type="ECO:0000256" key="1">
    <source>
        <dbReference type="SAM" id="SignalP"/>
    </source>
</evidence>
<evidence type="ECO:0000259" key="2">
    <source>
        <dbReference type="Pfam" id="PF12146"/>
    </source>
</evidence>
<dbReference type="SUPFAM" id="SSF53474">
    <property type="entry name" value="alpha/beta-Hydrolases"/>
    <property type="match status" value="1"/>
</dbReference>
<gene>
    <name evidence="3" type="ORF">H9819_03035</name>
</gene>
<evidence type="ECO:0000313" key="4">
    <source>
        <dbReference type="Proteomes" id="UP000824023"/>
    </source>
</evidence>
<dbReference type="PANTHER" id="PTHR43265:SF1">
    <property type="entry name" value="ESTERASE ESTD"/>
    <property type="match status" value="1"/>
</dbReference>
<dbReference type="InterPro" id="IPR053145">
    <property type="entry name" value="AB_hydrolase_Est10"/>
</dbReference>
<reference evidence="3" key="1">
    <citation type="journal article" date="2021" name="PeerJ">
        <title>Extensive microbial diversity within the chicken gut microbiome revealed by metagenomics and culture.</title>
        <authorList>
            <person name="Gilroy R."/>
            <person name="Ravi A."/>
            <person name="Getino M."/>
            <person name="Pursley I."/>
            <person name="Horton D.L."/>
            <person name="Alikhan N.F."/>
            <person name="Baker D."/>
            <person name="Gharbi K."/>
            <person name="Hall N."/>
            <person name="Watson M."/>
            <person name="Adriaenssens E.M."/>
            <person name="Foster-Nyarko E."/>
            <person name="Jarju S."/>
            <person name="Secka A."/>
            <person name="Antonio M."/>
            <person name="Oren A."/>
            <person name="Chaudhuri R.R."/>
            <person name="La Ragione R."/>
            <person name="Hildebrand F."/>
            <person name="Pallen M.J."/>
        </authorList>
    </citation>
    <scope>NUCLEOTIDE SEQUENCE</scope>
    <source>
        <strain evidence="3">ChiHjej12B11-24981</strain>
    </source>
</reference>
<organism evidence="3 4">
    <name type="scientific">Candidatus Bacteroides merdipullorum</name>
    <dbReference type="NCBI Taxonomy" id="2838474"/>
    <lineage>
        <taxon>Bacteria</taxon>
        <taxon>Pseudomonadati</taxon>
        <taxon>Bacteroidota</taxon>
        <taxon>Bacteroidia</taxon>
        <taxon>Bacteroidales</taxon>
        <taxon>Bacteroidaceae</taxon>
        <taxon>Bacteroides</taxon>
    </lineage>
</organism>
<dbReference type="InterPro" id="IPR022742">
    <property type="entry name" value="Hydrolase_4"/>
</dbReference>
<feature type="domain" description="Serine aminopeptidase S33" evidence="2">
    <location>
        <begin position="52"/>
        <end position="165"/>
    </location>
</feature>
<feature type="signal peptide" evidence="1">
    <location>
        <begin position="1"/>
        <end position="22"/>
    </location>
</feature>
<accession>A0A9D2A4C9</accession>
<comment type="caution">
    <text evidence="3">The sequence shown here is derived from an EMBL/GenBank/DDBJ whole genome shotgun (WGS) entry which is preliminary data.</text>
</comment>
<dbReference type="AlphaFoldDB" id="A0A9D2A4C9"/>
<dbReference type="Pfam" id="PF12146">
    <property type="entry name" value="Hydrolase_4"/>
    <property type="match status" value="1"/>
</dbReference>
<keyword evidence="1" id="KW-0732">Signal</keyword>
<name>A0A9D2A4C9_9BACE</name>
<dbReference type="PANTHER" id="PTHR43265">
    <property type="entry name" value="ESTERASE ESTD"/>
    <property type="match status" value="1"/>
</dbReference>
<evidence type="ECO:0000313" key="3">
    <source>
        <dbReference type="EMBL" id="HIZ01211.1"/>
    </source>
</evidence>